<evidence type="ECO:0000313" key="1">
    <source>
        <dbReference type="EMBL" id="KAJ2774451.1"/>
    </source>
</evidence>
<evidence type="ECO:0000313" key="2">
    <source>
        <dbReference type="Proteomes" id="UP001140234"/>
    </source>
</evidence>
<accession>A0ACC1K678</accession>
<gene>
    <name evidence="1" type="ORF">IWQ57_000817</name>
</gene>
<dbReference type="Proteomes" id="UP001140234">
    <property type="component" value="Unassembled WGS sequence"/>
</dbReference>
<organism evidence="1 2">
    <name type="scientific">Coemansia nantahalensis</name>
    <dbReference type="NCBI Taxonomy" id="2789366"/>
    <lineage>
        <taxon>Eukaryota</taxon>
        <taxon>Fungi</taxon>
        <taxon>Fungi incertae sedis</taxon>
        <taxon>Zoopagomycota</taxon>
        <taxon>Kickxellomycotina</taxon>
        <taxon>Kickxellomycetes</taxon>
        <taxon>Kickxellales</taxon>
        <taxon>Kickxellaceae</taxon>
        <taxon>Coemansia</taxon>
    </lineage>
</organism>
<proteinExistence type="predicted"/>
<sequence length="310" mass="34519">MANPLEEWYRQLPTFTRVYTTAVVALALAVQLDWVTQFQLFHSTHYTFERGQYWRLATTFLFLGKFSLDWMLKVYFIVHYCRDLEEGSYLTRPADFAWTVMLMCVALLALSPYLRVPFLGDLLVMAMTYMWSRHYSHLVINFMGLFVTSAAYLPWVLLGFSSVVENRWPAEDVVAICVGHVFWFLGDEWPLHAESGGSRPLQAPRFLCRAFGQDHGDGDADDNTDADGVPAGNGGAATQDDSAAAGDRPQPDDDGRGAARPEDLITDGESLSSDSDDDTYSRGNSSAVRPGDRSSLHQRAAHGAPAEGQE</sequence>
<comment type="caution">
    <text evidence="1">The sequence shown here is derived from an EMBL/GenBank/DDBJ whole genome shotgun (WGS) entry which is preliminary data.</text>
</comment>
<reference evidence="1" key="1">
    <citation type="submission" date="2022-07" db="EMBL/GenBank/DDBJ databases">
        <title>Phylogenomic reconstructions and comparative analyses of Kickxellomycotina fungi.</title>
        <authorList>
            <person name="Reynolds N.K."/>
            <person name="Stajich J.E."/>
            <person name="Barry K."/>
            <person name="Grigoriev I.V."/>
            <person name="Crous P."/>
            <person name="Smith M.E."/>
        </authorList>
    </citation>
    <scope>NUCLEOTIDE SEQUENCE</scope>
    <source>
        <strain evidence="1">CBS 109366</strain>
    </source>
</reference>
<protein>
    <submittedName>
        <fullName evidence="1">Uncharacterized protein</fullName>
    </submittedName>
</protein>
<name>A0ACC1K678_9FUNG</name>
<dbReference type="EMBL" id="JANBUJ010000099">
    <property type="protein sequence ID" value="KAJ2774451.1"/>
    <property type="molecule type" value="Genomic_DNA"/>
</dbReference>
<keyword evidence="2" id="KW-1185">Reference proteome</keyword>